<evidence type="ECO:0000313" key="3">
    <source>
        <dbReference type="EMBL" id="MFC5885196.1"/>
    </source>
</evidence>
<name>A0ABW1ET02_9ACTN</name>
<feature type="domain" description="vWA-MoxR associated protein C-terminal" evidence="2">
    <location>
        <begin position="461"/>
        <end position="725"/>
    </location>
</feature>
<dbReference type="Proteomes" id="UP001596067">
    <property type="component" value="Unassembled WGS sequence"/>
</dbReference>
<dbReference type="RefSeq" id="WP_313762040.1">
    <property type="nucleotide sequence ID" value="NZ_BAAAVH010000077.1"/>
</dbReference>
<reference evidence="4" key="1">
    <citation type="journal article" date="2019" name="Int. J. Syst. Evol. Microbiol.">
        <title>The Global Catalogue of Microorganisms (GCM) 10K type strain sequencing project: providing services to taxonomists for standard genome sequencing and annotation.</title>
        <authorList>
            <consortium name="The Broad Institute Genomics Platform"/>
            <consortium name="The Broad Institute Genome Sequencing Center for Infectious Disease"/>
            <person name="Wu L."/>
            <person name="Ma J."/>
        </authorList>
    </citation>
    <scope>NUCLEOTIDE SEQUENCE [LARGE SCALE GENOMIC DNA]</scope>
    <source>
        <strain evidence="4">CGMCC 4.1469</strain>
    </source>
</reference>
<feature type="compositionally biased region" description="Low complexity" evidence="1">
    <location>
        <begin position="117"/>
        <end position="131"/>
    </location>
</feature>
<organism evidence="3 4">
    <name type="scientific">Kitasatospora aburaviensis</name>
    <dbReference type="NCBI Taxonomy" id="67265"/>
    <lineage>
        <taxon>Bacteria</taxon>
        <taxon>Bacillati</taxon>
        <taxon>Actinomycetota</taxon>
        <taxon>Actinomycetes</taxon>
        <taxon>Kitasatosporales</taxon>
        <taxon>Streptomycetaceae</taxon>
        <taxon>Kitasatospora</taxon>
    </lineage>
</organism>
<gene>
    <name evidence="3" type="ORF">ACFP0N_09455</name>
</gene>
<evidence type="ECO:0000259" key="2">
    <source>
        <dbReference type="Pfam" id="PF20028"/>
    </source>
</evidence>
<protein>
    <submittedName>
        <fullName evidence="3">Caspase family protein</fullName>
    </submittedName>
</protein>
<dbReference type="EMBL" id="JBHSOD010000008">
    <property type="protein sequence ID" value="MFC5885196.1"/>
    <property type="molecule type" value="Genomic_DNA"/>
</dbReference>
<evidence type="ECO:0000313" key="4">
    <source>
        <dbReference type="Proteomes" id="UP001596067"/>
    </source>
</evidence>
<feature type="region of interest" description="Disordered" evidence="1">
    <location>
        <begin position="70"/>
        <end position="131"/>
    </location>
</feature>
<evidence type="ECO:0000256" key="1">
    <source>
        <dbReference type="SAM" id="MobiDB-lite"/>
    </source>
</evidence>
<feature type="compositionally biased region" description="Pro residues" evidence="1">
    <location>
        <begin position="70"/>
        <end position="80"/>
    </location>
</feature>
<dbReference type="Gene3D" id="3.40.50.1460">
    <property type="match status" value="1"/>
</dbReference>
<accession>A0ABW1ET02</accession>
<proteinExistence type="predicted"/>
<sequence length="735" mass="79398">MTVAADADLAGLAPERVFALVVGIESYGVGADWNLRGPARDAVRFAEWLTGPAGVPAANVRLFLSPLPAPPVVPPRPRPTPQSYARRVGAAEAGPDGAPLRPCPGTPGSPSANGGQPRAAPTGPALLPAARPATSREIEDALLRELPSCDGDLLLIYWAGHGYAGEHDQLLLPFADASAPPIRHLDLDSVLRFWRSSKVHQRFRRVVSIGDACRLDVRSGVRSTFGRVDYGTGRPVRGRRTFVLYAAQPGLPAQNLDGGGRLTDTLLARLAGRSLDDSLRHLPDIAREVHADLAALADRGQAWQQIQWRISDWDGNPVLDDGWPDEPAGAPRLDDQAWAELDRLLPGPGLPPDAYRAYRWAFEAAGCAPPGPVLPAAEPMAVVRDLDHRLGSADRRLPLPLAFVRYLAAREADPVRAERLADWVRRTGGRLGAEAVPAPPAPERDGRTELHVELTESSGDDAYLARIWLHRRGFEALWESGRPLPLRAVRAELLRQLFGPVVGPDLRRIEFHVPEPLLEEEFERWPLPTRGRRSAELGTAYEVLVRCPDERTHQSGRRWRRKWAWYREHGGRHPDAVHALTEGTALDPGLADRLGAEGHPVCALLDRHAAPVAERLELVLDAGLPIAVWRRTDGARPVACARPADRTVERPGEGPAGLPGCPAESGLAALLTPGAGPDGAPADDGNGLDLDRLPAAVWKLRIGAAGGGCAGCPAARRLGLLWDDPDHRPQTRSLS</sequence>
<comment type="caution">
    <text evidence="3">The sequence shown here is derived from an EMBL/GenBank/DDBJ whole genome shotgun (WGS) entry which is preliminary data.</text>
</comment>
<dbReference type="Pfam" id="PF20028">
    <property type="entry name" value="VMAP-C"/>
    <property type="match status" value="1"/>
</dbReference>
<dbReference type="InterPro" id="IPR045450">
    <property type="entry name" value="VMAP_C"/>
</dbReference>
<keyword evidence="4" id="KW-1185">Reference proteome</keyword>